<name>A0AAU6P2I1_9FLAO</name>
<reference evidence="2 4" key="1">
    <citation type="submission" date="2023-10" db="EMBL/GenBank/DDBJ databases">
        <title>Culture-based analysis of two novel bacteria associated with mangrove crab gills.</title>
        <authorList>
            <person name="Yang X."/>
            <person name="Garuglieri E."/>
            <person name="Van Goethem M.W."/>
            <person name="Fusi M."/>
            <person name="Marasco R."/>
            <person name="Daffonchio D.G."/>
        </authorList>
    </citation>
    <scope>NUCLEOTIDE SEQUENCE [LARGE SCALE GENOMIC DNA]</scope>
    <source>
        <strain evidence="3">UG2-1</strain>
        <strain evidence="2">UG2-2</strain>
        <strain evidence="4">UG2_2</strain>
    </source>
</reference>
<feature type="chain" id="PRO_5044712862" description="Bacteriocin fulvocin C-related protein" evidence="1">
    <location>
        <begin position="24"/>
        <end position="221"/>
    </location>
</feature>
<dbReference type="EMBL" id="CP136925">
    <property type="protein sequence ID" value="WXA13395.1"/>
    <property type="molecule type" value="Genomic_DNA"/>
</dbReference>
<dbReference type="AlphaFoldDB" id="A0AAU6P2I1"/>
<keyword evidence="4" id="KW-1185">Reference proteome</keyword>
<feature type="signal peptide" evidence="1">
    <location>
        <begin position="1"/>
        <end position="23"/>
    </location>
</feature>
<evidence type="ECO:0000313" key="2">
    <source>
        <dbReference type="EMBL" id="WXA04186.1"/>
    </source>
</evidence>
<dbReference type="PROSITE" id="PS51257">
    <property type="entry name" value="PROKAR_LIPOPROTEIN"/>
    <property type="match status" value="1"/>
</dbReference>
<evidence type="ECO:0000256" key="1">
    <source>
        <dbReference type="SAM" id="SignalP"/>
    </source>
</evidence>
<dbReference type="Proteomes" id="UP001368318">
    <property type="component" value="Chromosome"/>
</dbReference>
<dbReference type="EMBL" id="CP136924">
    <property type="protein sequence ID" value="WXA04186.1"/>
    <property type="molecule type" value="Genomic_DNA"/>
</dbReference>
<accession>A0AAU6P2I1</accession>
<proteinExistence type="predicted"/>
<sequence>MKKLMRYSLMSFFSILFFSCSLNNDSEDINNSIIKENEHLNKNSSGLSDDINFINLVLEMESFKSFINQVIVNNNLSLSEVELELEELNSLNYDYENQISKVNLIFNEDVSSAYITHVENFNEAWLKIQTDYPDLDEVSIKDSYATVLEKTDANGSVIGFECGWRYNLCIAGAGAAAVLCHAGCDTTALATTGGLGIPACIWLCGTVQVAASAACYDQYCN</sequence>
<evidence type="ECO:0000313" key="4">
    <source>
        <dbReference type="Proteomes" id="UP001368318"/>
    </source>
</evidence>
<gene>
    <name evidence="3" type="ORF">R3L15_00630</name>
    <name evidence="2" type="ORF">R3L16_06765</name>
</gene>
<keyword evidence="1" id="KW-0732">Signal</keyword>
<dbReference type="KEGG" id="mcaa:R3L15_00630"/>
<organism evidence="2 4">
    <name type="scientific">Mangrovimonas cancribranchiae</name>
    <dbReference type="NCBI Taxonomy" id="3080055"/>
    <lineage>
        <taxon>Bacteria</taxon>
        <taxon>Pseudomonadati</taxon>
        <taxon>Bacteroidota</taxon>
        <taxon>Flavobacteriia</taxon>
        <taxon>Flavobacteriales</taxon>
        <taxon>Flavobacteriaceae</taxon>
        <taxon>Mangrovimonas</taxon>
    </lineage>
</organism>
<evidence type="ECO:0008006" key="5">
    <source>
        <dbReference type="Google" id="ProtNLM"/>
    </source>
</evidence>
<dbReference type="RefSeq" id="WP_338732616.1">
    <property type="nucleotide sequence ID" value="NZ_CP136924.1"/>
</dbReference>
<evidence type="ECO:0000313" key="3">
    <source>
        <dbReference type="EMBL" id="WXA13395.1"/>
    </source>
</evidence>
<protein>
    <recommendedName>
        <fullName evidence="5">Bacteriocin fulvocin C-related protein</fullName>
    </recommendedName>
</protein>